<reference evidence="1" key="1">
    <citation type="journal article" date="2015" name="Nature">
        <title>Complex archaea that bridge the gap between prokaryotes and eukaryotes.</title>
        <authorList>
            <person name="Spang A."/>
            <person name="Saw J.H."/>
            <person name="Jorgensen S.L."/>
            <person name="Zaremba-Niedzwiedzka K."/>
            <person name="Martijn J."/>
            <person name="Lind A.E."/>
            <person name="van Eijk R."/>
            <person name="Schleper C."/>
            <person name="Guy L."/>
            <person name="Ettema T.J."/>
        </authorList>
    </citation>
    <scope>NUCLEOTIDE SEQUENCE</scope>
</reference>
<organism evidence="1">
    <name type="scientific">marine sediment metagenome</name>
    <dbReference type="NCBI Taxonomy" id="412755"/>
    <lineage>
        <taxon>unclassified sequences</taxon>
        <taxon>metagenomes</taxon>
        <taxon>ecological metagenomes</taxon>
    </lineage>
</organism>
<name>A0A0F8Z649_9ZZZZ</name>
<comment type="caution">
    <text evidence="1">The sequence shown here is derived from an EMBL/GenBank/DDBJ whole genome shotgun (WGS) entry which is preliminary data.</text>
</comment>
<dbReference type="AlphaFoldDB" id="A0A0F8Z649"/>
<dbReference type="EMBL" id="LAZR01053109">
    <property type="protein sequence ID" value="KKK81470.1"/>
    <property type="molecule type" value="Genomic_DNA"/>
</dbReference>
<gene>
    <name evidence="1" type="ORF">LCGC14_2813130</name>
</gene>
<proteinExistence type="predicted"/>
<accession>A0A0F8Z649</accession>
<sequence length="115" mass="13478">MTNKEPFKLSEIPKSDLPEGWKSGGIKVAKGHPQLRYAEYKKKDKDGERFVQVIHEYPRQRKEHFRITQGFDFSKKIRVKFTAIGHKENISEANEEALTFMKEIDAGRVSISQWR</sequence>
<evidence type="ECO:0000313" key="1">
    <source>
        <dbReference type="EMBL" id="KKK81470.1"/>
    </source>
</evidence>
<protein>
    <submittedName>
        <fullName evidence="1">Uncharacterized protein</fullName>
    </submittedName>
</protein>